<dbReference type="InterPro" id="IPR038058">
    <property type="entry name" value="PhnH-like_sp"/>
</dbReference>
<comment type="caution">
    <text evidence="1">The sequence shown here is derived from an EMBL/GenBank/DDBJ whole genome shotgun (WGS) entry which is preliminary data.</text>
</comment>
<name>A0A086Y0S8_9RHOB</name>
<reference evidence="1 2" key="1">
    <citation type="submission" date="2014-03" db="EMBL/GenBank/DDBJ databases">
        <title>Genome of Haematobacter massiliensis CCUG 47968.</title>
        <authorList>
            <person name="Wang D."/>
            <person name="Wang G."/>
        </authorList>
    </citation>
    <scope>NUCLEOTIDE SEQUENCE [LARGE SCALE GENOMIC DNA]</scope>
    <source>
        <strain evidence="1 2">CCUG 47968</strain>
    </source>
</reference>
<proteinExistence type="predicted"/>
<protein>
    <submittedName>
        <fullName evidence="1">Phosphonate metabolism protein PhnH</fullName>
    </submittedName>
</protein>
<accession>A0A086Y0S8</accession>
<dbReference type="SUPFAM" id="SSF159709">
    <property type="entry name" value="PhnH-like"/>
    <property type="match status" value="1"/>
</dbReference>
<evidence type="ECO:0000313" key="1">
    <source>
        <dbReference type="EMBL" id="KFI27878.1"/>
    </source>
</evidence>
<gene>
    <name evidence="1" type="ORF">CN97_19735</name>
</gene>
<keyword evidence="2" id="KW-1185">Reference proteome</keyword>
<dbReference type="Pfam" id="PF05845">
    <property type="entry name" value="PhnH"/>
    <property type="match status" value="1"/>
</dbReference>
<dbReference type="AlphaFoldDB" id="A0A086Y0S8"/>
<dbReference type="STRING" id="195105.CN97_19735"/>
<sequence length="176" mass="18762">MMAAPLPNIEEARDNATFEALMWALSRPGVERRLPEPGLAPVVRALVDLEVTAFTDDEGLRPLIDRTGARPACPTTADYLFLSGGAEEAFRQARTGSAIHPEAGATLVLAAPLRAGGRVRLAGPGIDGSITISPALSPELWGIRAERVTYPLGFDLFIVDGDRVIGLPRSTHIEVL</sequence>
<dbReference type="Gene3D" id="3.40.50.11310">
    <property type="entry name" value="Bacterial phosphonate metabolism protein PhnH"/>
    <property type="match status" value="1"/>
</dbReference>
<dbReference type="NCBIfam" id="TIGR03292">
    <property type="entry name" value="PhnH_redo"/>
    <property type="match status" value="1"/>
</dbReference>
<dbReference type="GO" id="GO:0019634">
    <property type="term" value="P:organic phosphonate metabolic process"/>
    <property type="evidence" value="ECO:0007669"/>
    <property type="project" value="InterPro"/>
</dbReference>
<dbReference type="eggNOG" id="COG3625">
    <property type="taxonomic scope" value="Bacteria"/>
</dbReference>
<organism evidence="1 2">
    <name type="scientific">Haematobacter massiliensis</name>
    <dbReference type="NCBI Taxonomy" id="195105"/>
    <lineage>
        <taxon>Bacteria</taxon>
        <taxon>Pseudomonadati</taxon>
        <taxon>Pseudomonadota</taxon>
        <taxon>Alphaproteobacteria</taxon>
        <taxon>Rhodobacterales</taxon>
        <taxon>Paracoccaceae</taxon>
        <taxon>Haematobacter</taxon>
    </lineage>
</organism>
<dbReference type="InterPro" id="IPR008772">
    <property type="entry name" value="Phosphonate_metab_PhnH"/>
</dbReference>
<dbReference type="Proteomes" id="UP000028826">
    <property type="component" value="Unassembled WGS sequence"/>
</dbReference>
<dbReference type="EMBL" id="JGYG01000009">
    <property type="protein sequence ID" value="KFI27878.1"/>
    <property type="molecule type" value="Genomic_DNA"/>
</dbReference>
<evidence type="ECO:0000313" key="2">
    <source>
        <dbReference type="Proteomes" id="UP000028826"/>
    </source>
</evidence>
<dbReference type="OrthoDB" id="7947094at2"/>